<accession>A0A4Q5MZ28</accession>
<dbReference type="AlphaFoldDB" id="A0A4Q5MZ28"/>
<proteinExistence type="predicted"/>
<protein>
    <recommendedName>
        <fullName evidence="4">Integral membrane protein</fullName>
    </recommendedName>
</protein>
<dbReference type="OrthoDB" id="4827793at2"/>
<keyword evidence="1" id="KW-0472">Membrane</keyword>
<keyword evidence="1" id="KW-0812">Transmembrane</keyword>
<organism evidence="2 3">
    <name type="scientific">Pengzhenrongella frigida</name>
    <dbReference type="NCBI Taxonomy" id="1259133"/>
    <lineage>
        <taxon>Bacteria</taxon>
        <taxon>Bacillati</taxon>
        <taxon>Actinomycetota</taxon>
        <taxon>Actinomycetes</taxon>
        <taxon>Micrococcales</taxon>
        <taxon>Pengzhenrongella</taxon>
    </lineage>
</organism>
<gene>
    <name evidence="2" type="ORF">EUA98_11165</name>
</gene>
<reference evidence="2 3" key="1">
    <citation type="submission" date="2019-01" db="EMBL/GenBank/DDBJ databases">
        <title>Novel species of Cellulomonas.</title>
        <authorList>
            <person name="Liu Q."/>
            <person name="Xin Y.-H."/>
        </authorList>
    </citation>
    <scope>NUCLEOTIDE SEQUENCE [LARGE SCALE GENOMIC DNA]</scope>
    <source>
        <strain evidence="2 3">HLT2-17</strain>
    </source>
</reference>
<keyword evidence="1" id="KW-1133">Transmembrane helix</keyword>
<evidence type="ECO:0000256" key="1">
    <source>
        <dbReference type="SAM" id="Phobius"/>
    </source>
</evidence>
<dbReference type="Proteomes" id="UP000293764">
    <property type="component" value="Unassembled WGS sequence"/>
</dbReference>
<dbReference type="EMBL" id="SDWW01000024">
    <property type="protein sequence ID" value="RYV50936.1"/>
    <property type="molecule type" value="Genomic_DNA"/>
</dbReference>
<feature type="transmembrane region" description="Helical" evidence="1">
    <location>
        <begin position="12"/>
        <end position="30"/>
    </location>
</feature>
<dbReference type="RefSeq" id="WP_130102758.1">
    <property type="nucleotide sequence ID" value="NZ_SDWW01000024.1"/>
</dbReference>
<evidence type="ECO:0008006" key="4">
    <source>
        <dbReference type="Google" id="ProtNLM"/>
    </source>
</evidence>
<feature type="transmembrane region" description="Helical" evidence="1">
    <location>
        <begin position="84"/>
        <end position="104"/>
    </location>
</feature>
<evidence type="ECO:0000313" key="2">
    <source>
        <dbReference type="EMBL" id="RYV50936.1"/>
    </source>
</evidence>
<keyword evidence="3" id="KW-1185">Reference proteome</keyword>
<comment type="caution">
    <text evidence="2">The sequence shown here is derived from an EMBL/GenBank/DDBJ whole genome shotgun (WGS) entry which is preliminary data.</text>
</comment>
<feature type="transmembrane region" description="Helical" evidence="1">
    <location>
        <begin position="140"/>
        <end position="161"/>
    </location>
</feature>
<evidence type="ECO:0000313" key="3">
    <source>
        <dbReference type="Proteomes" id="UP000293764"/>
    </source>
</evidence>
<sequence length="162" mass="17246">MSEVALVHRAHHVAGAIYGTILATTVVAAAGHEPETIDQAAILVLGTSVVFWLAHVYSLGLAARVVARRPLRRDEMVSLAIAEWPMLQSSWPILLALMLGVTGIVPRATAVDLAMAVGIGALFTYGFVIGRQEKLSWPKVLLNMAISGAFGLAILALKVFVH</sequence>
<feature type="transmembrane region" description="Helical" evidence="1">
    <location>
        <begin position="110"/>
        <end position="128"/>
    </location>
</feature>
<name>A0A4Q5MZ28_9MICO</name>
<feature type="transmembrane region" description="Helical" evidence="1">
    <location>
        <begin position="42"/>
        <end position="63"/>
    </location>
</feature>